<protein>
    <recommendedName>
        <fullName evidence="5">Glucoamylase S1/S2</fullName>
    </recommendedName>
</protein>
<keyword evidence="2" id="KW-0472">Membrane</keyword>
<feature type="compositionally biased region" description="Low complexity" evidence="1">
    <location>
        <begin position="43"/>
        <end position="68"/>
    </location>
</feature>
<dbReference type="PATRIC" id="fig|1051006.4.peg.619"/>
<evidence type="ECO:0000313" key="4">
    <source>
        <dbReference type="Proteomes" id="UP000007832"/>
    </source>
</evidence>
<sequence length="184" mass="19216">MSQPPDINQYQPPKRHGGWIAVIIVTAVVVALVIVARRITSEPASPAAPTPSSVATSASSTPTPIPASATAVASSLPFSSKDDDTQGRWSIDHVKWGPSTVTLTVTIEVTKGSLTDYTFFIMENESTDIHQANRPATGSLGSGVTQGHKVHGTITIDCPRTDATVMLTHGSGMSSPISALTIRA</sequence>
<accession>F9NTX5</accession>
<comment type="caution">
    <text evidence="3">The sequence shown here is derived from an EMBL/GenBank/DDBJ whole genome shotgun (WGS) entry which is preliminary data.</text>
</comment>
<organism evidence="3 4">
    <name type="scientific">[Propionibacterium] namnetense SK182B-JCVI</name>
    <dbReference type="NCBI Taxonomy" id="1051006"/>
    <lineage>
        <taxon>Bacteria</taxon>
        <taxon>Bacillati</taxon>
        <taxon>Actinomycetota</taxon>
        <taxon>Actinomycetes</taxon>
        <taxon>Propionibacteriales</taxon>
        <taxon>Propionibacteriaceae</taxon>
        <taxon>Cutibacterium</taxon>
    </lineage>
</organism>
<feature type="region of interest" description="Disordered" evidence="1">
    <location>
        <begin position="42"/>
        <end position="68"/>
    </location>
</feature>
<evidence type="ECO:0000256" key="2">
    <source>
        <dbReference type="SAM" id="Phobius"/>
    </source>
</evidence>
<gene>
    <name evidence="3" type="ORF">HMPREF1162_0500</name>
</gene>
<proteinExistence type="predicted"/>
<reference evidence="3 4" key="1">
    <citation type="submission" date="2011-07" db="EMBL/GenBank/DDBJ databases">
        <title>Genome Sequence of Propionibacterium acnes SK182B-JCVI.</title>
        <authorList>
            <person name="Durkin A.S."/>
            <person name="Madupu R."/>
            <person name="Hostetler J."/>
            <person name="Radune D."/>
            <person name="Torralba M."/>
            <person name="Methe B."/>
            <person name="Sutton G."/>
            <person name="Strausberg R.L."/>
            <person name="Nelson K.E."/>
        </authorList>
    </citation>
    <scope>NUCLEOTIDE SEQUENCE [LARGE SCALE GENOMIC DNA]</scope>
    <source>
        <strain evidence="3 4">SK182B-JCVI</strain>
    </source>
</reference>
<keyword evidence="2" id="KW-0812">Transmembrane</keyword>
<keyword evidence="2" id="KW-1133">Transmembrane helix</keyword>
<name>F9NTX5_9ACTN</name>
<evidence type="ECO:0008006" key="5">
    <source>
        <dbReference type="Google" id="ProtNLM"/>
    </source>
</evidence>
<dbReference type="EMBL" id="AFUN01000007">
    <property type="protein sequence ID" value="EGR98008.1"/>
    <property type="molecule type" value="Genomic_DNA"/>
</dbReference>
<evidence type="ECO:0000313" key="3">
    <source>
        <dbReference type="EMBL" id="EGR98008.1"/>
    </source>
</evidence>
<dbReference type="Proteomes" id="UP000007832">
    <property type="component" value="Unassembled WGS sequence"/>
</dbReference>
<feature type="transmembrane region" description="Helical" evidence="2">
    <location>
        <begin position="16"/>
        <end position="36"/>
    </location>
</feature>
<evidence type="ECO:0000256" key="1">
    <source>
        <dbReference type="SAM" id="MobiDB-lite"/>
    </source>
</evidence>
<dbReference type="AlphaFoldDB" id="F9NTX5"/>